<name>A0ABN9YMI6_9LACO</name>
<keyword evidence="7" id="KW-1185">Reference proteome</keyword>
<dbReference type="SMART" id="SM00062">
    <property type="entry name" value="PBPb"/>
    <property type="match status" value="1"/>
</dbReference>
<keyword evidence="3" id="KW-0732">Signal</keyword>
<dbReference type="GeneID" id="89537763"/>
<evidence type="ECO:0000256" key="2">
    <source>
        <dbReference type="ARBA" id="ARBA00022448"/>
    </source>
</evidence>
<dbReference type="InterPro" id="IPR051455">
    <property type="entry name" value="Bact_solute-bind_prot3"/>
</dbReference>
<evidence type="ECO:0000256" key="3">
    <source>
        <dbReference type="ARBA" id="ARBA00022729"/>
    </source>
</evidence>
<feature type="domain" description="Solute-binding protein family 3/N-terminal" evidence="4">
    <location>
        <begin position="50"/>
        <end position="277"/>
    </location>
</feature>
<sequence length="289" mass="31349">MEKNKKRLFGITASILLVLILIVAGFWAANRAHENRMHQDTLARVEKTKTINWGVKTDTKLFGLVNTKTGQSEGFDVDLAKALTKQIGKQLNMKLTATFTPVNASSKVQLLKNTNIDGVAAVMTITKERAKIVDFTDPYFPAGNSLLVKKDSGIQSIKDLNDPSKTILIALGTTAADTVKKEAPKAKVLALQDYASAMQALKAGQGQAIVTDNAILYGLVTENPDYHVVGGIMGYAPYGIAFDHNQPGMVKESNEALAALKKNGTYNALIRKWFGQVQGLDVSQLEVTQ</sequence>
<reference evidence="6 7" key="1">
    <citation type="submission" date="2023-10" db="EMBL/GenBank/DDBJ databases">
        <authorList>
            <person name="Botero Cardona J."/>
        </authorList>
    </citation>
    <scope>NUCLEOTIDE SEQUENCE [LARGE SCALE GENOMIC DNA]</scope>
    <source>
        <strain evidence="6 7">R-54839</strain>
    </source>
</reference>
<dbReference type="SUPFAM" id="SSF53850">
    <property type="entry name" value="Periplasmic binding protein-like II"/>
    <property type="match status" value="1"/>
</dbReference>
<comment type="similarity">
    <text evidence="1">Belongs to the bacterial solute-binding protein 3 family.</text>
</comment>
<proteinExistence type="inferred from homology"/>
<dbReference type="InterPro" id="IPR001638">
    <property type="entry name" value="Solute-binding_3/MltF_N"/>
</dbReference>
<protein>
    <submittedName>
        <fullName evidence="6">Periplasmic component/domain (HisJ)</fullName>
    </submittedName>
</protein>
<feature type="domain" description="Ionotropic glutamate receptor C-terminal" evidence="5">
    <location>
        <begin position="50"/>
        <end position="276"/>
    </location>
</feature>
<evidence type="ECO:0000259" key="4">
    <source>
        <dbReference type="SMART" id="SM00062"/>
    </source>
</evidence>
<dbReference type="SMART" id="SM00079">
    <property type="entry name" value="PBPe"/>
    <property type="match status" value="1"/>
</dbReference>
<evidence type="ECO:0000256" key="1">
    <source>
        <dbReference type="ARBA" id="ARBA00010333"/>
    </source>
</evidence>
<dbReference type="EMBL" id="CAUZLR010000002">
    <property type="protein sequence ID" value="CAK1232318.1"/>
    <property type="molecule type" value="Genomic_DNA"/>
</dbReference>
<gene>
    <name evidence="6" type="ORF">R54839_PPFHFPJH_00496</name>
</gene>
<evidence type="ECO:0000259" key="5">
    <source>
        <dbReference type="SMART" id="SM00079"/>
    </source>
</evidence>
<keyword evidence="2" id="KW-0813">Transport</keyword>
<dbReference type="RefSeq" id="WP_010690991.1">
    <property type="nucleotide sequence ID" value="NZ_CAUZLL010000004.1"/>
</dbReference>
<comment type="caution">
    <text evidence="6">The sequence shown here is derived from an EMBL/GenBank/DDBJ whole genome shotgun (WGS) entry which is preliminary data.</text>
</comment>
<dbReference type="PANTHER" id="PTHR30085">
    <property type="entry name" value="AMINO ACID ABC TRANSPORTER PERMEASE"/>
    <property type="match status" value="1"/>
</dbReference>
<dbReference type="Proteomes" id="UP001314261">
    <property type="component" value="Unassembled WGS sequence"/>
</dbReference>
<organism evidence="6 7">
    <name type="scientific">Fructobacillus fructosus</name>
    <dbReference type="NCBI Taxonomy" id="1631"/>
    <lineage>
        <taxon>Bacteria</taxon>
        <taxon>Bacillati</taxon>
        <taxon>Bacillota</taxon>
        <taxon>Bacilli</taxon>
        <taxon>Lactobacillales</taxon>
        <taxon>Lactobacillaceae</taxon>
        <taxon>Fructobacillus</taxon>
    </lineage>
</organism>
<dbReference type="Pfam" id="PF00497">
    <property type="entry name" value="SBP_bac_3"/>
    <property type="match status" value="1"/>
</dbReference>
<evidence type="ECO:0000313" key="6">
    <source>
        <dbReference type="EMBL" id="CAK1232318.1"/>
    </source>
</evidence>
<dbReference type="PANTHER" id="PTHR30085:SF6">
    <property type="entry name" value="ABC TRANSPORTER GLUTAMINE-BINDING PROTEIN GLNH"/>
    <property type="match status" value="1"/>
</dbReference>
<evidence type="ECO:0000313" key="7">
    <source>
        <dbReference type="Proteomes" id="UP001314261"/>
    </source>
</evidence>
<accession>A0ABN9YMI6</accession>
<dbReference type="InterPro" id="IPR001320">
    <property type="entry name" value="Iontro_rcpt_C"/>
</dbReference>
<dbReference type="Gene3D" id="3.40.190.10">
    <property type="entry name" value="Periplasmic binding protein-like II"/>
    <property type="match status" value="2"/>
</dbReference>